<keyword evidence="5" id="KW-1185">Reference proteome</keyword>
<dbReference type="Gene3D" id="3.20.20.140">
    <property type="entry name" value="Metal-dependent hydrolases"/>
    <property type="match status" value="1"/>
</dbReference>
<dbReference type="InterPro" id="IPR006680">
    <property type="entry name" value="Amidohydro-rel"/>
</dbReference>
<evidence type="ECO:0000313" key="5">
    <source>
        <dbReference type="Proteomes" id="UP001164390"/>
    </source>
</evidence>
<dbReference type="EMBL" id="CP094970">
    <property type="protein sequence ID" value="UYM05527.1"/>
    <property type="molecule type" value="Genomic_DNA"/>
</dbReference>
<dbReference type="GO" id="GO:0005737">
    <property type="term" value="C:cytoplasm"/>
    <property type="evidence" value="ECO:0007669"/>
    <property type="project" value="TreeGrafter"/>
</dbReference>
<feature type="domain" description="Amidohydrolase-related" evidence="2">
    <location>
        <begin position="112"/>
        <end position="331"/>
    </location>
</feature>
<dbReference type="SUPFAM" id="SSF51556">
    <property type="entry name" value="Metallo-dependent hydrolases"/>
    <property type="match status" value="1"/>
</dbReference>
<dbReference type="KEGG" id="sgrg:L0C25_23805"/>
<dbReference type="GO" id="GO:0016831">
    <property type="term" value="F:carboxy-lyase activity"/>
    <property type="evidence" value="ECO:0007669"/>
    <property type="project" value="InterPro"/>
</dbReference>
<gene>
    <name evidence="4" type="ORF">L0C25_00105</name>
    <name evidence="3" type="ORF">L0C25_23805</name>
</gene>
<proteinExistence type="predicted"/>
<dbReference type="KEGG" id="sgrg:L0C25_00105"/>
<accession>A0AA46TII5</accession>
<evidence type="ECO:0000313" key="3">
    <source>
        <dbReference type="EMBL" id="UYM05494.1"/>
    </source>
</evidence>
<dbReference type="Proteomes" id="UP001164390">
    <property type="component" value="Chromosome"/>
</dbReference>
<keyword evidence="1" id="KW-0456">Lyase</keyword>
<dbReference type="PANTHER" id="PTHR21240:SF28">
    <property type="entry name" value="ISO-OROTATE DECARBOXYLASE (EUROFUNG)"/>
    <property type="match status" value="1"/>
</dbReference>
<dbReference type="AlphaFoldDB" id="A0AA46TII5"/>
<dbReference type="EMBL" id="CP094970">
    <property type="protein sequence ID" value="UYM05494.1"/>
    <property type="molecule type" value="Genomic_DNA"/>
</dbReference>
<name>A0AA46TII5_9ACTN</name>
<dbReference type="RefSeq" id="WP_271634329.1">
    <property type="nucleotide sequence ID" value="NZ_CP094970.1"/>
</dbReference>
<dbReference type="Pfam" id="PF04909">
    <property type="entry name" value="Amidohydro_2"/>
    <property type="match status" value="1"/>
</dbReference>
<dbReference type="PANTHER" id="PTHR21240">
    <property type="entry name" value="2-AMINO-3-CARBOXYLMUCONATE-6-SEMIALDEHYDE DECARBOXYLASE"/>
    <property type="match status" value="1"/>
</dbReference>
<evidence type="ECO:0000313" key="4">
    <source>
        <dbReference type="EMBL" id="UYM05527.1"/>
    </source>
</evidence>
<dbReference type="GO" id="GO:0019748">
    <property type="term" value="P:secondary metabolic process"/>
    <property type="evidence" value="ECO:0007669"/>
    <property type="project" value="TreeGrafter"/>
</dbReference>
<organism evidence="3 5">
    <name type="scientific">Solicola gregarius</name>
    <dbReference type="NCBI Taxonomy" id="2908642"/>
    <lineage>
        <taxon>Bacteria</taxon>
        <taxon>Bacillati</taxon>
        <taxon>Actinomycetota</taxon>
        <taxon>Actinomycetes</taxon>
        <taxon>Propionibacteriales</taxon>
        <taxon>Nocardioidaceae</taxon>
        <taxon>Solicola</taxon>
    </lineage>
</organism>
<sequence>MTDSSTYASDAVIDVHAHLVPIDVLTAIAGGDTRFPNIEVTPHEATYRVAFNGGAPTRPIAPGLSDPVRRTAWLDEHGIDVQVVGGWLDIFGYQLPSDEGTEWSSVLTDGLRTAAARDERLVVLGTVPLQAPNQAAELLRLHHKAGLPGVMVATRAAGRDLDDPAFTPFWEAADETGAVISLHPGFGGAGERYNDFGLVNGLARLEDTTVTLARLLYAGIPARYANARILVAHAGAALPYVLGRLVQNHAVNPDSTADPLESFSRLYFDSVVFDSDALRFLLGKVGAQKVLLGSDYPFPIGDLKPRNVIEAAELDAEARVQVEGGNARELFLRARR</sequence>
<dbReference type="InterPro" id="IPR032465">
    <property type="entry name" value="ACMSD"/>
</dbReference>
<evidence type="ECO:0000256" key="1">
    <source>
        <dbReference type="ARBA" id="ARBA00023239"/>
    </source>
</evidence>
<dbReference type="InterPro" id="IPR032466">
    <property type="entry name" value="Metal_Hydrolase"/>
</dbReference>
<dbReference type="GO" id="GO:0016787">
    <property type="term" value="F:hydrolase activity"/>
    <property type="evidence" value="ECO:0007669"/>
    <property type="project" value="InterPro"/>
</dbReference>
<evidence type="ECO:0000259" key="2">
    <source>
        <dbReference type="Pfam" id="PF04909"/>
    </source>
</evidence>
<reference evidence="3" key="1">
    <citation type="submission" date="2022-01" db="EMBL/GenBank/DDBJ databases">
        <title>Nocardioidaceae gen. sp. A5X3R13.</title>
        <authorList>
            <person name="Lopez Marin M.A."/>
            <person name="Uhlik O."/>
        </authorList>
    </citation>
    <scope>NUCLEOTIDE SEQUENCE</scope>
    <source>
        <strain evidence="3">A5X3R13</strain>
    </source>
</reference>
<protein>
    <submittedName>
        <fullName evidence="3">Amidohydrolase</fullName>
    </submittedName>
</protein>